<organism evidence="1 2">
    <name type="scientific">Aspergillus novoparasiticus</name>
    <dbReference type="NCBI Taxonomy" id="986946"/>
    <lineage>
        <taxon>Eukaryota</taxon>
        <taxon>Fungi</taxon>
        <taxon>Dikarya</taxon>
        <taxon>Ascomycota</taxon>
        <taxon>Pezizomycotina</taxon>
        <taxon>Eurotiomycetes</taxon>
        <taxon>Eurotiomycetidae</taxon>
        <taxon>Eurotiales</taxon>
        <taxon>Aspergillaceae</taxon>
        <taxon>Aspergillus</taxon>
        <taxon>Aspergillus subgen. Circumdati</taxon>
    </lineage>
</organism>
<name>A0A5N6E860_9EURO</name>
<dbReference type="EMBL" id="ML733749">
    <property type="protein sequence ID" value="KAB8212994.1"/>
    <property type="molecule type" value="Genomic_DNA"/>
</dbReference>
<protein>
    <submittedName>
        <fullName evidence="1">Uncharacterized protein</fullName>
    </submittedName>
</protein>
<evidence type="ECO:0000313" key="2">
    <source>
        <dbReference type="Proteomes" id="UP000326799"/>
    </source>
</evidence>
<evidence type="ECO:0000313" key="1">
    <source>
        <dbReference type="EMBL" id="KAB8212994.1"/>
    </source>
</evidence>
<dbReference type="AlphaFoldDB" id="A0A5N6E860"/>
<gene>
    <name evidence="1" type="ORF">BDV33DRAFT_197151</name>
</gene>
<dbReference type="Proteomes" id="UP000326799">
    <property type="component" value="Unassembled WGS sequence"/>
</dbReference>
<proteinExistence type="predicted"/>
<reference evidence="1 2" key="1">
    <citation type="submission" date="2019-04" db="EMBL/GenBank/DDBJ databases">
        <title>Fungal friends and foes A comparative genomics study of 23 Aspergillus species from section Flavi.</title>
        <authorList>
            <consortium name="DOE Joint Genome Institute"/>
            <person name="Kjaerbolling I."/>
            <person name="Vesth T.C."/>
            <person name="Frisvad J.C."/>
            <person name="Nybo J.L."/>
            <person name="Theobald S."/>
            <person name="Kildgaard S."/>
            <person name="Petersen T.I."/>
            <person name="Kuo A."/>
            <person name="Sato A."/>
            <person name="Lyhne E.K."/>
            <person name="Kogle M.E."/>
            <person name="Wiebenga A."/>
            <person name="Kun R.S."/>
            <person name="Lubbers R.J."/>
            <person name="Makela M.R."/>
            <person name="Barry K."/>
            <person name="Chovatia M."/>
            <person name="Clum A."/>
            <person name="Daum C."/>
            <person name="Haridas S."/>
            <person name="He G."/>
            <person name="LaButti K."/>
            <person name="Lipzen A."/>
            <person name="Mondo S."/>
            <person name="Pangilinan J."/>
            <person name="Riley R."/>
            <person name="Salamov A."/>
            <person name="Simmons B.A."/>
            <person name="Magnuson J.K."/>
            <person name="Henrissat B."/>
            <person name="Mortensen U.H."/>
            <person name="Larsen T.O."/>
            <person name="De vries R.P."/>
            <person name="Grigoriev I.V."/>
            <person name="Machida M."/>
            <person name="Baker S.E."/>
            <person name="Andersen M.R."/>
        </authorList>
    </citation>
    <scope>NUCLEOTIDE SEQUENCE [LARGE SCALE GENOMIC DNA]</scope>
    <source>
        <strain evidence="1 2">CBS 126849</strain>
    </source>
</reference>
<accession>A0A5N6E860</accession>
<sequence>MAASSGANVPYQQRVLSGHITELLVKIRQKFASSILLATPPPGKATLYLPFDSKDDLVGEIENQFNRKMHHCYVAVFFRGEFTVGEKFDTVIIPLEKIGNEHARPKDRSLGSTLDWSGLQYFYIKGRLVFVVDGGKLASVVVAFDRGVENTQS</sequence>
<keyword evidence="2" id="KW-1185">Reference proteome</keyword>